<dbReference type="Gramene" id="OMERI12G07900.1">
    <property type="protein sequence ID" value="OMERI12G07900.1"/>
    <property type="gene ID" value="OMERI12G07900"/>
</dbReference>
<organism evidence="2">
    <name type="scientific">Oryza meridionalis</name>
    <dbReference type="NCBI Taxonomy" id="40149"/>
    <lineage>
        <taxon>Eukaryota</taxon>
        <taxon>Viridiplantae</taxon>
        <taxon>Streptophyta</taxon>
        <taxon>Embryophyta</taxon>
        <taxon>Tracheophyta</taxon>
        <taxon>Spermatophyta</taxon>
        <taxon>Magnoliopsida</taxon>
        <taxon>Liliopsida</taxon>
        <taxon>Poales</taxon>
        <taxon>Poaceae</taxon>
        <taxon>BOP clade</taxon>
        <taxon>Oryzoideae</taxon>
        <taxon>Oryzeae</taxon>
        <taxon>Oryzinae</taxon>
        <taxon>Oryza</taxon>
    </lineage>
</organism>
<dbReference type="AlphaFoldDB" id="A0A0E0FBZ5"/>
<feature type="compositionally biased region" description="Basic and acidic residues" evidence="1">
    <location>
        <begin position="7"/>
        <end position="18"/>
    </location>
</feature>
<accession>A0A0E0FBZ5</accession>
<evidence type="ECO:0000313" key="3">
    <source>
        <dbReference type="Proteomes" id="UP000008021"/>
    </source>
</evidence>
<reference evidence="2" key="2">
    <citation type="submission" date="2018-05" db="EMBL/GenBank/DDBJ databases">
        <title>OmerRS3 (Oryza meridionalis Reference Sequence Version 3).</title>
        <authorList>
            <person name="Zhang J."/>
            <person name="Kudrna D."/>
            <person name="Lee S."/>
            <person name="Talag J."/>
            <person name="Welchert J."/>
            <person name="Wing R.A."/>
        </authorList>
    </citation>
    <scope>NUCLEOTIDE SEQUENCE [LARGE SCALE GENOMIC DNA]</scope>
    <source>
        <strain evidence="2">cv. OR44</strain>
    </source>
</reference>
<name>A0A0E0FBZ5_9ORYZ</name>
<dbReference type="Proteomes" id="UP000008021">
    <property type="component" value="Chromosome 12"/>
</dbReference>
<evidence type="ECO:0000256" key="1">
    <source>
        <dbReference type="SAM" id="MobiDB-lite"/>
    </source>
</evidence>
<keyword evidence="3" id="KW-1185">Reference proteome</keyword>
<protein>
    <submittedName>
        <fullName evidence="2">Uncharacterized protein</fullName>
    </submittedName>
</protein>
<proteinExistence type="predicted"/>
<evidence type="ECO:0000313" key="2">
    <source>
        <dbReference type="EnsemblPlants" id="OMERI12G07900.1"/>
    </source>
</evidence>
<dbReference type="HOGENOM" id="CLU_2076824_0_0_1"/>
<sequence length="118" mass="12913">MATPRAKLAEHLAERADHNGAPPPVQQADRPPEPEHHAAARIAGPQGSAISDSDTGGVQGLRGTPVKSTTLVHAIRRKAILRRRFIVQMSTWVLWPTSSATDDLMSPPHMLHYRSEIM</sequence>
<feature type="region of interest" description="Disordered" evidence="1">
    <location>
        <begin position="1"/>
        <end position="66"/>
    </location>
</feature>
<dbReference type="EnsemblPlants" id="OMERI12G07900.1">
    <property type="protein sequence ID" value="OMERI12G07900.1"/>
    <property type="gene ID" value="OMERI12G07900"/>
</dbReference>
<reference evidence="2" key="1">
    <citation type="submission" date="2015-04" db="UniProtKB">
        <authorList>
            <consortium name="EnsemblPlants"/>
        </authorList>
    </citation>
    <scope>IDENTIFICATION</scope>
</reference>